<dbReference type="AlphaFoldDB" id="A0AAV4TU19"/>
<reference evidence="1 2" key="1">
    <citation type="submission" date="2021-06" db="EMBL/GenBank/DDBJ databases">
        <title>Caerostris darwini draft genome.</title>
        <authorList>
            <person name="Kono N."/>
            <person name="Arakawa K."/>
        </authorList>
    </citation>
    <scope>NUCLEOTIDE SEQUENCE [LARGE SCALE GENOMIC DNA]</scope>
</reference>
<evidence type="ECO:0000313" key="2">
    <source>
        <dbReference type="Proteomes" id="UP001054837"/>
    </source>
</evidence>
<sequence length="95" mass="11312">MTPGGNLNRFRKTTSQSVGHDAWLKGETTNDISSKRRRHLQLVRRDLSIYLLEIDIRNRKQGSEEIFWGEGRVVVCSREWWWWWRKVISAVVNLT</sequence>
<dbReference type="Proteomes" id="UP001054837">
    <property type="component" value="Unassembled WGS sequence"/>
</dbReference>
<evidence type="ECO:0000313" key="1">
    <source>
        <dbReference type="EMBL" id="GIY49765.1"/>
    </source>
</evidence>
<name>A0AAV4TU19_9ARAC</name>
<protein>
    <submittedName>
        <fullName evidence="1">Uncharacterized protein</fullName>
    </submittedName>
</protein>
<keyword evidence="2" id="KW-1185">Reference proteome</keyword>
<organism evidence="1 2">
    <name type="scientific">Caerostris darwini</name>
    <dbReference type="NCBI Taxonomy" id="1538125"/>
    <lineage>
        <taxon>Eukaryota</taxon>
        <taxon>Metazoa</taxon>
        <taxon>Ecdysozoa</taxon>
        <taxon>Arthropoda</taxon>
        <taxon>Chelicerata</taxon>
        <taxon>Arachnida</taxon>
        <taxon>Araneae</taxon>
        <taxon>Araneomorphae</taxon>
        <taxon>Entelegynae</taxon>
        <taxon>Araneoidea</taxon>
        <taxon>Araneidae</taxon>
        <taxon>Caerostris</taxon>
    </lineage>
</organism>
<dbReference type="EMBL" id="BPLQ01010281">
    <property type="protein sequence ID" value="GIY49765.1"/>
    <property type="molecule type" value="Genomic_DNA"/>
</dbReference>
<gene>
    <name evidence="1" type="ORF">CDAR_57401</name>
</gene>
<accession>A0AAV4TU19</accession>
<comment type="caution">
    <text evidence="1">The sequence shown here is derived from an EMBL/GenBank/DDBJ whole genome shotgun (WGS) entry which is preliminary data.</text>
</comment>
<proteinExistence type="predicted"/>